<dbReference type="AlphaFoldDB" id="A0A4S8ZMM7"/>
<sequence>MSALSAEAISRAVLQGRPSRSAPPAPSLDFGAPESTALISPPSSTASSSSSSLLSSGSQRSRRSATFSPSKRAMLRAIPALSISAPSKTWITTTRCFVVNQILDFAGGLSTDPVKLKNDLEQHSERSFRRSEVYYTSSHFRSNLGRSPALAEIDRIVGQARELHEDGDFEAA</sequence>
<dbReference type="Proteomes" id="UP000308802">
    <property type="component" value="Unassembled WGS sequence"/>
</dbReference>
<evidence type="ECO:0000313" key="3">
    <source>
        <dbReference type="Proteomes" id="UP000308802"/>
    </source>
</evidence>
<evidence type="ECO:0000256" key="1">
    <source>
        <dbReference type="SAM" id="MobiDB-lite"/>
    </source>
</evidence>
<comment type="caution">
    <text evidence="2">The sequence shown here is derived from an EMBL/GenBank/DDBJ whole genome shotgun (WGS) entry which is preliminary data.</text>
</comment>
<feature type="compositionally biased region" description="Low complexity" evidence="1">
    <location>
        <begin position="35"/>
        <end position="59"/>
    </location>
</feature>
<proteinExistence type="predicted"/>
<evidence type="ECO:0000313" key="2">
    <source>
        <dbReference type="EMBL" id="THW67341.1"/>
    </source>
</evidence>
<reference evidence="2 3" key="1">
    <citation type="submission" date="2018-10" db="EMBL/GenBank/DDBJ databases">
        <title>Fifty Aureobasidium pullulans genomes reveal a recombining polyextremotolerant generalist.</title>
        <authorList>
            <person name="Gostincar C."/>
            <person name="Turk M."/>
            <person name="Zajc J."/>
            <person name="Gunde-Cimerman N."/>
        </authorList>
    </citation>
    <scope>NUCLEOTIDE SEQUENCE [LARGE SCALE GENOMIC DNA]</scope>
    <source>
        <strain evidence="2 3">EXF-10659</strain>
    </source>
</reference>
<organism evidence="2 3">
    <name type="scientific">Aureobasidium pullulans</name>
    <name type="common">Black yeast</name>
    <name type="synonym">Pullularia pullulans</name>
    <dbReference type="NCBI Taxonomy" id="5580"/>
    <lineage>
        <taxon>Eukaryota</taxon>
        <taxon>Fungi</taxon>
        <taxon>Dikarya</taxon>
        <taxon>Ascomycota</taxon>
        <taxon>Pezizomycotina</taxon>
        <taxon>Dothideomycetes</taxon>
        <taxon>Dothideomycetidae</taxon>
        <taxon>Dothideales</taxon>
        <taxon>Saccotheciaceae</taxon>
        <taxon>Aureobasidium</taxon>
    </lineage>
</organism>
<dbReference type="EMBL" id="QZAO01000482">
    <property type="protein sequence ID" value="THW67341.1"/>
    <property type="molecule type" value="Genomic_DNA"/>
</dbReference>
<feature type="region of interest" description="Disordered" evidence="1">
    <location>
        <begin position="1"/>
        <end position="69"/>
    </location>
</feature>
<name>A0A4S8ZMM7_AURPU</name>
<accession>A0A4S8ZMM7</accession>
<protein>
    <submittedName>
        <fullName evidence="2">Uncharacterized protein</fullName>
    </submittedName>
</protein>
<gene>
    <name evidence="2" type="ORF">D6D19_09160</name>
</gene>